<sequence length="683" mass="78158">MRYLLFTYGVIICLGLPMLAVGQIDNTTIDSVRIDTTVLADTSAVQTIDYDAPDQKSEKPSFTVVPWMFHAPLGAHVTASDSTLRWQNWPDWTYKLNREPGIISYRMGTSLRSNAVQRFAHEPRHQQLYWEGININDPVSGNLNWSLIPQHKIDRVFGQDLGTQYRTTYYLRQYYLNKPLSRLLYSESKFTNRDLEFEVSHNLSQQTNVELSYWDRRSGGEYPNSEVIGRQIFAKVSHHLDPQHLLKVNYVNNKLDIGRPFGYLMGDLRTFNFDRFQAQANQSSGQSAEVNNLFAINLYRRNENATDSTDNFHVGLYQRSTERTLQYSADSTAYKVRSVGLTSRKWWSLGNLNTEGGLSYEYFFNKKLQNSSLDTDNWGLLNAEAKLSLDIGSLLTIHGNGGFQYRDDAFQGNRLSAGADVTFGKLTLSPALSVGSNMPTPQQLYWQSESYAGNPTLSNENIREGRAELKYAFTKDTHLGIRVQHKDIENGIMFRPDTTLPNLDSYAIDNGIRIKPDSTFKNVDPYASQSATAFFSWDATHFEFEGSATLHQFTNSLSEPGSTIPMWDRQRIWFKGGAYWKGYLFGRATYVKAGLSGIMSPSRYQADHYSPELDYWQSVSGDQELPIFNRLDVDISARLRSIVFVLRWQNVLDDVSQLGYFETAQYPMSQRKFIFSVRALFRN</sequence>
<dbReference type="Proteomes" id="UP001207918">
    <property type="component" value="Unassembled WGS sequence"/>
</dbReference>
<gene>
    <name evidence="1" type="ORF">J6I44_14665</name>
</gene>
<dbReference type="EMBL" id="JAGGJA010000010">
    <property type="protein sequence ID" value="MCW9708105.1"/>
    <property type="molecule type" value="Genomic_DNA"/>
</dbReference>
<dbReference type="SUPFAM" id="SSF56935">
    <property type="entry name" value="Porins"/>
    <property type="match status" value="1"/>
</dbReference>
<dbReference type="RefSeq" id="WP_265766891.1">
    <property type="nucleotide sequence ID" value="NZ_JAGGJA010000010.1"/>
</dbReference>
<proteinExistence type="predicted"/>
<organism evidence="1 2">
    <name type="scientific">Fodinibius salsisoli</name>
    <dbReference type="NCBI Taxonomy" id="2820877"/>
    <lineage>
        <taxon>Bacteria</taxon>
        <taxon>Pseudomonadati</taxon>
        <taxon>Balneolota</taxon>
        <taxon>Balneolia</taxon>
        <taxon>Balneolales</taxon>
        <taxon>Balneolaceae</taxon>
        <taxon>Fodinibius</taxon>
    </lineage>
</organism>
<evidence type="ECO:0000313" key="1">
    <source>
        <dbReference type="EMBL" id="MCW9708105.1"/>
    </source>
</evidence>
<keyword evidence="2" id="KW-1185">Reference proteome</keyword>
<protein>
    <recommendedName>
        <fullName evidence="3">Porin</fullName>
    </recommendedName>
</protein>
<dbReference type="Pfam" id="PF14121">
    <property type="entry name" value="Porin_10"/>
    <property type="match status" value="1"/>
</dbReference>
<evidence type="ECO:0008006" key="3">
    <source>
        <dbReference type="Google" id="ProtNLM"/>
    </source>
</evidence>
<reference evidence="1 2" key="1">
    <citation type="submission" date="2021-03" db="EMBL/GenBank/DDBJ databases">
        <title>Aliifodinibius sp. nov., a new bacterium isolated from saline soil.</title>
        <authorList>
            <person name="Galisteo C."/>
            <person name="De La Haba R."/>
            <person name="Sanchez-Porro C."/>
            <person name="Ventosa A."/>
        </authorList>
    </citation>
    <scope>NUCLEOTIDE SEQUENCE [LARGE SCALE GENOMIC DNA]</scope>
    <source>
        <strain evidence="1 2">1BSP15-2V2</strain>
    </source>
</reference>
<accession>A0ABT3PQJ5</accession>
<name>A0ABT3PQJ5_9BACT</name>
<dbReference type="InterPro" id="IPR025631">
    <property type="entry name" value="Porin_10"/>
</dbReference>
<evidence type="ECO:0000313" key="2">
    <source>
        <dbReference type="Proteomes" id="UP001207918"/>
    </source>
</evidence>
<comment type="caution">
    <text evidence="1">The sequence shown here is derived from an EMBL/GenBank/DDBJ whole genome shotgun (WGS) entry which is preliminary data.</text>
</comment>